<keyword evidence="8 10" id="KW-0139">CF(1)</keyword>
<dbReference type="PANTHER" id="PTHR11693">
    <property type="entry name" value="ATP SYNTHASE GAMMA CHAIN"/>
    <property type="match status" value="1"/>
</dbReference>
<sequence>MANLKEIRIRIKSVKNTRKITSAMSRIAAARLRRAQLAMEAARDYGTRMAGIVGEILSELEDAASLHPLLAEGQSDAVAYVVITADRGLCGGFNSAVNRQSEREIKALREAGREVHVITVGRKGRDYLRATTQVTPLSHHTAPNKPEEVVDVAKGVANELIALFEGRWELEDTTGDGEGDTLTGPKVGEIRVVYNYFKNVITQEVRDEQMLPVPMPEPIDADGDGVPDEPREAVREAVRAFEPETEELLAHLLPTAVETAVQQALYNSVAAEVAARRAAMDNATDNATELIGELTLQYNRERQAAITKELMEIIGGAEALKG</sequence>
<evidence type="ECO:0000256" key="5">
    <source>
        <dbReference type="ARBA" id="ARBA00022781"/>
    </source>
</evidence>
<evidence type="ECO:0000256" key="4">
    <source>
        <dbReference type="ARBA" id="ARBA00022448"/>
    </source>
</evidence>
<comment type="similarity">
    <text evidence="3 10">Belongs to the ATPase gamma chain family.</text>
</comment>
<evidence type="ECO:0000256" key="10">
    <source>
        <dbReference type="HAMAP-Rule" id="MF_00815"/>
    </source>
</evidence>
<keyword evidence="12" id="KW-1185">Reference proteome</keyword>
<dbReference type="RefSeq" id="WP_006970812.1">
    <property type="nucleotide sequence ID" value="NZ_ABCS01000014.1"/>
</dbReference>
<reference evidence="11 12" key="1">
    <citation type="submission" date="2007-06" db="EMBL/GenBank/DDBJ databases">
        <authorList>
            <person name="Shimkets L."/>
            <person name="Ferriera S."/>
            <person name="Johnson J."/>
            <person name="Kravitz S."/>
            <person name="Beeson K."/>
            <person name="Sutton G."/>
            <person name="Rogers Y.-H."/>
            <person name="Friedman R."/>
            <person name="Frazier M."/>
            <person name="Venter J.C."/>
        </authorList>
    </citation>
    <scope>NUCLEOTIDE SEQUENCE [LARGE SCALE GENOMIC DNA]</scope>
    <source>
        <strain evidence="11 12">SIR-1</strain>
    </source>
</reference>
<dbReference type="HAMAP" id="MF_00815">
    <property type="entry name" value="ATP_synth_gamma_bact"/>
    <property type="match status" value="1"/>
</dbReference>
<dbReference type="Gene3D" id="3.40.1380.10">
    <property type="match status" value="1"/>
</dbReference>
<dbReference type="InterPro" id="IPR035968">
    <property type="entry name" value="ATP_synth_F1_ATPase_gsu"/>
</dbReference>
<comment type="subunit">
    <text evidence="10">F-type ATPases have 2 components, CF(1) - the catalytic core - and CF(0) - the membrane proton channel. CF(1) has five subunits: alpha(3), beta(3), gamma(1), delta(1), epsilon(1). CF(0) has three main subunits: a, b and c.</text>
</comment>
<evidence type="ECO:0000313" key="11">
    <source>
        <dbReference type="EMBL" id="EDM80032.1"/>
    </source>
</evidence>
<dbReference type="EMBL" id="ABCS01000014">
    <property type="protein sequence ID" value="EDM80032.1"/>
    <property type="molecule type" value="Genomic_DNA"/>
</dbReference>
<dbReference type="InterPro" id="IPR023632">
    <property type="entry name" value="ATP_synth_F1_gsu_CS"/>
</dbReference>
<comment type="caution">
    <text evidence="11">The sequence shown here is derived from an EMBL/GenBank/DDBJ whole genome shotgun (WGS) entry which is preliminary data.</text>
</comment>
<evidence type="ECO:0000256" key="6">
    <source>
        <dbReference type="ARBA" id="ARBA00023065"/>
    </source>
</evidence>
<keyword evidence="9 10" id="KW-0066">ATP synthesis</keyword>
<dbReference type="NCBIfam" id="TIGR01146">
    <property type="entry name" value="ATPsyn_F1gamma"/>
    <property type="match status" value="1"/>
</dbReference>
<evidence type="ECO:0000256" key="1">
    <source>
        <dbReference type="ARBA" id="ARBA00003456"/>
    </source>
</evidence>
<dbReference type="STRING" id="391625.PPSIR1_20434"/>
<dbReference type="GO" id="GO:0046933">
    <property type="term" value="F:proton-transporting ATP synthase activity, rotational mechanism"/>
    <property type="evidence" value="ECO:0007669"/>
    <property type="project" value="UniProtKB-UniRule"/>
</dbReference>
<accession>A6G263</accession>
<dbReference type="Gene3D" id="1.10.287.80">
    <property type="entry name" value="ATP synthase, gamma subunit, helix hairpin domain"/>
    <property type="match status" value="1"/>
</dbReference>
<proteinExistence type="inferred from homology"/>
<dbReference type="GO" id="GO:0005886">
    <property type="term" value="C:plasma membrane"/>
    <property type="evidence" value="ECO:0007669"/>
    <property type="project" value="UniProtKB-SubCell"/>
</dbReference>
<keyword evidence="7 10" id="KW-0472">Membrane</keyword>
<dbReference type="SUPFAM" id="SSF52943">
    <property type="entry name" value="ATP synthase (F1-ATPase), gamma subunit"/>
    <property type="match status" value="1"/>
</dbReference>
<dbReference type="PANTHER" id="PTHR11693:SF22">
    <property type="entry name" value="ATP SYNTHASE SUBUNIT GAMMA, MITOCHONDRIAL"/>
    <property type="match status" value="1"/>
</dbReference>
<keyword evidence="4 10" id="KW-0813">Transport</keyword>
<dbReference type="Proteomes" id="UP000005801">
    <property type="component" value="Unassembled WGS sequence"/>
</dbReference>
<dbReference type="InterPro" id="IPR000131">
    <property type="entry name" value="ATP_synth_F1_gsu"/>
</dbReference>
<dbReference type="PRINTS" id="PR00126">
    <property type="entry name" value="ATPASEGAMMA"/>
</dbReference>
<evidence type="ECO:0000256" key="2">
    <source>
        <dbReference type="ARBA" id="ARBA00004170"/>
    </source>
</evidence>
<evidence type="ECO:0000256" key="8">
    <source>
        <dbReference type="ARBA" id="ARBA00023196"/>
    </source>
</evidence>
<comment type="function">
    <text evidence="1 10">Produces ATP from ADP in the presence of a proton gradient across the membrane. The gamma chain is believed to be important in regulating ATPase activity and the flow of protons through the CF(0) complex.</text>
</comment>
<dbReference type="CDD" id="cd12151">
    <property type="entry name" value="F1-ATPase_gamma"/>
    <property type="match status" value="1"/>
</dbReference>
<organism evidence="11 12">
    <name type="scientific">Plesiocystis pacifica SIR-1</name>
    <dbReference type="NCBI Taxonomy" id="391625"/>
    <lineage>
        <taxon>Bacteria</taxon>
        <taxon>Pseudomonadati</taxon>
        <taxon>Myxococcota</taxon>
        <taxon>Polyangia</taxon>
        <taxon>Nannocystales</taxon>
        <taxon>Nannocystaceae</taxon>
        <taxon>Plesiocystis</taxon>
    </lineage>
</organism>
<keyword evidence="6 10" id="KW-0406">Ion transport</keyword>
<dbReference type="AlphaFoldDB" id="A6G263"/>
<dbReference type="eggNOG" id="COG0224">
    <property type="taxonomic scope" value="Bacteria"/>
</dbReference>
<keyword evidence="5 10" id="KW-0375">Hydrogen ion transport</keyword>
<evidence type="ECO:0000256" key="7">
    <source>
        <dbReference type="ARBA" id="ARBA00023136"/>
    </source>
</evidence>
<dbReference type="GO" id="GO:0005524">
    <property type="term" value="F:ATP binding"/>
    <property type="evidence" value="ECO:0007669"/>
    <property type="project" value="UniProtKB-UniRule"/>
</dbReference>
<dbReference type="OrthoDB" id="9812769at2"/>
<dbReference type="GO" id="GO:0045259">
    <property type="term" value="C:proton-transporting ATP synthase complex"/>
    <property type="evidence" value="ECO:0007669"/>
    <property type="project" value="UniProtKB-KW"/>
</dbReference>
<dbReference type="FunFam" id="1.10.287.80:FF:000001">
    <property type="entry name" value="ATP synthase gamma chain"/>
    <property type="match status" value="1"/>
</dbReference>
<protein>
    <recommendedName>
        <fullName evidence="10">ATP synthase gamma chain</fullName>
    </recommendedName>
    <alternativeName>
        <fullName evidence="10">ATP synthase F1 sector gamma subunit</fullName>
    </alternativeName>
    <alternativeName>
        <fullName evidence="10">F-ATPase gamma subunit</fullName>
    </alternativeName>
</protein>
<evidence type="ECO:0000256" key="3">
    <source>
        <dbReference type="ARBA" id="ARBA00007681"/>
    </source>
</evidence>
<keyword evidence="10" id="KW-1003">Cell membrane</keyword>
<dbReference type="PROSITE" id="PS00153">
    <property type="entry name" value="ATPASE_GAMMA"/>
    <property type="match status" value="1"/>
</dbReference>
<gene>
    <name evidence="10" type="primary">atpG</name>
    <name evidence="11" type="ORF">PPSIR1_20434</name>
</gene>
<name>A6G263_9BACT</name>
<comment type="subcellular location">
    <subcellularLocation>
        <location evidence="10">Cell membrane</location>
        <topology evidence="10">Peripheral membrane protein</topology>
    </subcellularLocation>
    <subcellularLocation>
        <location evidence="2">Membrane</location>
        <topology evidence="2">Peripheral membrane protein</topology>
    </subcellularLocation>
</comment>
<evidence type="ECO:0000313" key="12">
    <source>
        <dbReference type="Proteomes" id="UP000005801"/>
    </source>
</evidence>
<evidence type="ECO:0000256" key="9">
    <source>
        <dbReference type="ARBA" id="ARBA00023310"/>
    </source>
</evidence>
<dbReference type="GO" id="GO:0042777">
    <property type="term" value="P:proton motive force-driven plasma membrane ATP synthesis"/>
    <property type="evidence" value="ECO:0007669"/>
    <property type="project" value="UniProtKB-UniRule"/>
</dbReference>
<dbReference type="Pfam" id="PF00231">
    <property type="entry name" value="ATP-synt"/>
    <property type="match status" value="1"/>
</dbReference>